<accession>A0A0K8V226</accession>
<protein>
    <recommendedName>
        <fullName evidence="4">Protein sleepless</fullName>
    </recommendedName>
</protein>
<feature type="region of interest" description="Disordered" evidence="1">
    <location>
        <begin position="55"/>
        <end position="124"/>
    </location>
</feature>
<feature type="chain" id="PRO_5005521672" description="Protein sleepless" evidence="2">
    <location>
        <begin position="30"/>
        <end position="222"/>
    </location>
</feature>
<proteinExistence type="predicted"/>
<feature type="compositionally biased region" description="Polar residues" evidence="1">
    <location>
        <begin position="62"/>
        <end position="92"/>
    </location>
</feature>
<sequence length="222" mass="24778">MFIKVFKNSKNAFTLLLLFGFFGITVIEALQCYDCYDCEDDEDLNELQICGEFPTTKAPGNGVNSENMTVVAGNNTLSPGNATTTSNSTKGPSFNEDDIEENSEDEDEESDDDEDDSERRLRPDRQMFSNTGDAVCYVVKLKVNDTTVTKRGCATFFHDDDTCESVSPGSDIQTCHLCEVDGCNKYAGDDDYWGALWNAGEKVNAQHWLILPLFILLTFLKY</sequence>
<reference evidence="3" key="1">
    <citation type="submission" date="2015-06" db="EMBL/GenBank/DDBJ databases">
        <authorList>
            <person name="Hoefler B.C."/>
            <person name="Straight P.D."/>
        </authorList>
    </citation>
    <scope>NUCLEOTIDE SEQUENCE</scope>
</reference>
<feature type="compositionally biased region" description="Acidic residues" evidence="1">
    <location>
        <begin position="95"/>
        <end position="116"/>
    </location>
</feature>
<dbReference type="OrthoDB" id="7872728at2759"/>
<keyword evidence="2" id="KW-0732">Signal</keyword>
<evidence type="ECO:0000313" key="3">
    <source>
        <dbReference type="EMBL" id="JAI32987.1"/>
    </source>
</evidence>
<evidence type="ECO:0000256" key="1">
    <source>
        <dbReference type="SAM" id="MobiDB-lite"/>
    </source>
</evidence>
<gene>
    <name evidence="3" type="ORF">c0_g1_i1</name>
</gene>
<evidence type="ECO:0000256" key="2">
    <source>
        <dbReference type="SAM" id="SignalP"/>
    </source>
</evidence>
<name>A0A0K8V226_BACLA</name>
<organism evidence="3">
    <name type="scientific">Bactrocera latifrons</name>
    <name type="common">Malaysian fruit fly</name>
    <name type="synonym">Chaetodacus latifrons</name>
    <dbReference type="NCBI Taxonomy" id="174628"/>
    <lineage>
        <taxon>Eukaryota</taxon>
        <taxon>Metazoa</taxon>
        <taxon>Ecdysozoa</taxon>
        <taxon>Arthropoda</taxon>
        <taxon>Hexapoda</taxon>
        <taxon>Insecta</taxon>
        <taxon>Pterygota</taxon>
        <taxon>Neoptera</taxon>
        <taxon>Endopterygota</taxon>
        <taxon>Diptera</taxon>
        <taxon>Brachycera</taxon>
        <taxon>Muscomorpha</taxon>
        <taxon>Tephritoidea</taxon>
        <taxon>Tephritidae</taxon>
        <taxon>Bactrocera</taxon>
        <taxon>Bactrocera</taxon>
    </lineage>
</organism>
<feature type="signal peptide" evidence="2">
    <location>
        <begin position="1"/>
        <end position="29"/>
    </location>
</feature>
<dbReference type="AlphaFoldDB" id="A0A0K8V226"/>
<dbReference type="EMBL" id="GDHF01019327">
    <property type="protein sequence ID" value="JAI32987.1"/>
    <property type="molecule type" value="Transcribed_RNA"/>
</dbReference>
<evidence type="ECO:0008006" key="4">
    <source>
        <dbReference type="Google" id="ProtNLM"/>
    </source>
</evidence>